<dbReference type="Proteomes" id="UP000000851">
    <property type="component" value="Chromosome"/>
</dbReference>
<gene>
    <name evidence="2" type="ordered locus">Caci_0597</name>
</gene>
<evidence type="ECO:0000313" key="2">
    <source>
        <dbReference type="EMBL" id="ACU69534.1"/>
    </source>
</evidence>
<evidence type="ECO:0000259" key="1">
    <source>
        <dbReference type="Pfam" id="PF13569"/>
    </source>
</evidence>
<organism evidence="2 3">
    <name type="scientific">Catenulispora acidiphila (strain DSM 44928 / JCM 14897 / NBRC 102108 / NRRL B-24433 / ID139908)</name>
    <dbReference type="NCBI Taxonomy" id="479433"/>
    <lineage>
        <taxon>Bacteria</taxon>
        <taxon>Bacillati</taxon>
        <taxon>Actinomycetota</taxon>
        <taxon>Actinomycetes</taxon>
        <taxon>Catenulisporales</taxon>
        <taxon>Catenulisporaceae</taxon>
        <taxon>Catenulispora</taxon>
    </lineage>
</organism>
<dbReference type="RefSeq" id="WP_012784829.1">
    <property type="nucleotide sequence ID" value="NC_013131.1"/>
</dbReference>
<reference evidence="2 3" key="1">
    <citation type="journal article" date="2009" name="Stand. Genomic Sci.">
        <title>Complete genome sequence of Catenulispora acidiphila type strain (ID 139908).</title>
        <authorList>
            <person name="Copeland A."/>
            <person name="Lapidus A."/>
            <person name="Glavina Del Rio T."/>
            <person name="Nolan M."/>
            <person name="Lucas S."/>
            <person name="Chen F."/>
            <person name="Tice H."/>
            <person name="Cheng J.F."/>
            <person name="Bruce D."/>
            <person name="Goodwin L."/>
            <person name="Pitluck S."/>
            <person name="Mikhailova N."/>
            <person name="Pati A."/>
            <person name="Ivanova N."/>
            <person name="Mavromatis K."/>
            <person name="Chen A."/>
            <person name="Palaniappan K."/>
            <person name="Chain P."/>
            <person name="Land M."/>
            <person name="Hauser L."/>
            <person name="Chang Y.J."/>
            <person name="Jeffries C.D."/>
            <person name="Chertkov O."/>
            <person name="Brettin T."/>
            <person name="Detter J.C."/>
            <person name="Han C."/>
            <person name="Ali Z."/>
            <person name="Tindall B.J."/>
            <person name="Goker M."/>
            <person name="Bristow J."/>
            <person name="Eisen J.A."/>
            <person name="Markowitz V."/>
            <person name="Hugenholtz P."/>
            <person name="Kyrpides N.C."/>
            <person name="Klenk H.P."/>
        </authorList>
    </citation>
    <scope>NUCLEOTIDE SEQUENCE [LARGE SCALE GENOMIC DNA]</scope>
    <source>
        <strain evidence="3">DSM 44928 / JCM 14897 / NBRC 102108 / NRRL B-24433 / ID139908</strain>
    </source>
</reference>
<dbReference type="KEGG" id="cai:Caci_0597"/>
<dbReference type="InParanoid" id="C7PYX8"/>
<dbReference type="EMBL" id="CP001700">
    <property type="protein sequence ID" value="ACU69534.1"/>
    <property type="molecule type" value="Genomic_DNA"/>
</dbReference>
<dbReference type="InterPro" id="IPR025406">
    <property type="entry name" value="DUF4132"/>
</dbReference>
<evidence type="ECO:0000313" key="3">
    <source>
        <dbReference type="Proteomes" id="UP000000851"/>
    </source>
</evidence>
<dbReference type="STRING" id="479433.Caci_0597"/>
<dbReference type="HOGENOM" id="CLU_006807_1_1_11"/>
<accession>C7PYX8</accession>
<dbReference type="Pfam" id="PF13569">
    <property type="entry name" value="DUF4132"/>
    <property type="match status" value="1"/>
</dbReference>
<dbReference type="eggNOG" id="COG3831">
    <property type="taxonomic scope" value="Bacteria"/>
</dbReference>
<sequence length="1086" mass="117582">MSGVVELPKAYQKVKPVERGRCRPDQVPAVDAAAMQQLYERRRGSVAHHQTKIDAAMRNPASDKDLVSSMKGVDFGDLSTGTPLQAAVAEAALVTVEDFGDDAAIGVWHHIRGVPFALEAFVDYCHLDSWPRVGWLQQIPVLLDRMGMARRLLDLVRAAPDDVRADTMALAERLRAEDLVGCGFARTVATFLFPERSDWLEEDLAAAGSRELPAASLIPSVATPEQAAAVGEMMRAGAKWTWDGDPAIEATFLTVAGDQALLFLLAWHDGQFTGTKRLTAARRRVLDLISRIPGDAAVRALAERDTGNPETLAYLHAAAERFPESALRVLSAMEPTPATTHVLAALNRTEPAGAAATEIQIPAILSRPPWSDPKAKRPKPLVVEGLTAPSDVSAAWLPGERERWLGRGAGWEPSQGWAAIAEQIAVWRTQPAKPDDPLTPVALYFAAYASPDLVRPLLADGWKPALRRADDRALAFVARYEVLALPAVQAIRGLPADRGRLLQPFVSADVATSMVEGMTRRCSVARGAALGWLRRHAEPAVGFLLPAALGKAGPQRRNADAALRWLAAEGTDVVGVAIAAHGEAVGVAVKELLSEGGLGTYPRSMPETPMWAMPSVLPAIRLKDGTATLPARAAQTVVEMLQISKPEAPHPGLEVVKELCDEPSLGEFAFALFENWRATGSDTSHRWAFDAMGLLGDDGTVARLEPLIGPWTTARDYALVGDALTVLGMIGGSRALAALHTVVQKGRRKPVRRRAAERFQDVAASLDLAADDLADRVVPTLGLGADGTLRLDYGPRSFGVGFDELLRPRITDESGKLLPRMPRPVKKDDEELATAAYQQFTEVKKAAQIIAVDQIKRLDKAMFTRRRWDPEGFAAHMVAHPLLCHITRRLVWGVYGSDGAPIGSFRIAEDLSYADVHDAHYEIPDGATIGVAHPVELGPAVAEWSEVFADYEILQPLDQLGRPALELTAAERASWMLERFQRVVLDANHIAALEPRGWYSGPVGDPPVWSRFLRPLGEDDRYLIVDISPGLKGGVAAGSGYQRIERVWLSVAGEQASPVLHAVPLSELDPVPASEILRDLTEVTGR</sequence>
<feature type="domain" description="DUF4132" evidence="1">
    <location>
        <begin position="815"/>
        <end position="998"/>
    </location>
</feature>
<dbReference type="OrthoDB" id="4554725at2"/>
<name>C7PYX8_CATAD</name>
<keyword evidence="3" id="KW-1185">Reference proteome</keyword>
<proteinExistence type="predicted"/>
<dbReference type="AlphaFoldDB" id="C7PYX8"/>
<protein>
    <submittedName>
        <fullName evidence="2">WGR domain-containing protein</fullName>
    </submittedName>
</protein>